<protein>
    <recommendedName>
        <fullName evidence="8">Putative rRNA methyltransferase</fullName>
        <ecNumber evidence="8">2.1.1.-</ecNumber>
    </recommendedName>
    <alternativeName>
        <fullName evidence="8">2'-O-ribose RNA methyltransferase SPB1 homolog</fullName>
    </alternativeName>
</protein>
<evidence type="ECO:0000259" key="10">
    <source>
        <dbReference type="Pfam" id="PF01728"/>
    </source>
</evidence>
<evidence type="ECO:0000259" key="12">
    <source>
        <dbReference type="Pfam" id="PF11861"/>
    </source>
</evidence>
<evidence type="ECO:0000256" key="6">
    <source>
        <dbReference type="ARBA" id="ARBA00022691"/>
    </source>
</evidence>
<keyword evidence="6 8" id="KW-0949">S-adenosyl-L-methionine</keyword>
<feature type="binding site" evidence="8">
    <location>
        <position position="56"/>
    </location>
    <ligand>
        <name>S-adenosyl-L-methionine</name>
        <dbReference type="ChEBI" id="CHEBI:59789"/>
    </ligand>
</feature>
<comment type="catalytic activity">
    <reaction evidence="8">
        <text>a ribonucleotide in rRNA + S-adenosyl-L-methionine = a 2'-O-methylribonucleotide in rRNA + S-adenosyl-L-homocysteine + H(+)</text>
        <dbReference type="Rhea" id="RHEA:48628"/>
        <dbReference type="Rhea" id="RHEA-COMP:12164"/>
        <dbReference type="Rhea" id="RHEA-COMP:12165"/>
        <dbReference type="ChEBI" id="CHEBI:15378"/>
        <dbReference type="ChEBI" id="CHEBI:57856"/>
        <dbReference type="ChEBI" id="CHEBI:59789"/>
        <dbReference type="ChEBI" id="CHEBI:90675"/>
        <dbReference type="ChEBI" id="CHEBI:90676"/>
    </reaction>
</comment>
<keyword evidence="2 8" id="KW-0690">Ribosome biogenesis</keyword>
<comment type="caution">
    <text evidence="13">The sequence shown here is derived from an EMBL/GenBank/DDBJ whole genome shotgun (WGS) entry which is preliminary data.</text>
</comment>
<feature type="domain" description="Ribosomal RNA methyltransferase FtsJ" evidence="10">
    <location>
        <begin position="24"/>
        <end position="200"/>
    </location>
</feature>
<keyword evidence="3 8" id="KW-0698">rRNA processing</keyword>
<dbReference type="SUPFAM" id="SSF53335">
    <property type="entry name" value="S-adenosyl-L-methionine-dependent methyltransferases"/>
    <property type="match status" value="1"/>
</dbReference>
<dbReference type="Pfam" id="PF11861">
    <property type="entry name" value="DUF3381"/>
    <property type="match status" value="1"/>
</dbReference>
<dbReference type="AlphaFoldDB" id="A0ABD3VH30"/>
<evidence type="ECO:0000256" key="4">
    <source>
        <dbReference type="ARBA" id="ARBA00022603"/>
    </source>
</evidence>
<keyword evidence="8" id="KW-0175">Coiled coil</keyword>
<dbReference type="InterPro" id="IPR028589">
    <property type="entry name" value="SPB1-like"/>
</dbReference>
<evidence type="ECO:0000256" key="3">
    <source>
        <dbReference type="ARBA" id="ARBA00022552"/>
    </source>
</evidence>
<name>A0ABD3VH30_SINWO</name>
<dbReference type="EMBL" id="JBJQND010000012">
    <property type="protein sequence ID" value="KAL3860343.1"/>
    <property type="molecule type" value="Genomic_DNA"/>
</dbReference>
<evidence type="ECO:0000313" key="14">
    <source>
        <dbReference type="Proteomes" id="UP001634394"/>
    </source>
</evidence>
<dbReference type="PANTHER" id="PTHR10920">
    <property type="entry name" value="RIBOSOMAL RNA METHYLTRANSFERASE"/>
    <property type="match status" value="1"/>
</dbReference>
<dbReference type="EC" id="2.1.1.-" evidence="8"/>
<dbReference type="Gene3D" id="3.40.50.150">
    <property type="entry name" value="Vaccinia Virus protein VP39"/>
    <property type="match status" value="1"/>
</dbReference>
<dbReference type="PANTHER" id="PTHR10920:SF13">
    <property type="entry name" value="PRE-RRNA 2'-O-RIBOSE RNA METHYLTRANSFERASE FTSJ3"/>
    <property type="match status" value="1"/>
</dbReference>
<dbReference type="Pfam" id="PF01728">
    <property type="entry name" value="FtsJ"/>
    <property type="match status" value="1"/>
</dbReference>
<feature type="region of interest" description="Disordered" evidence="9">
    <location>
        <begin position="766"/>
        <end position="819"/>
    </location>
</feature>
<evidence type="ECO:0000256" key="1">
    <source>
        <dbReference type="ARBA" id="ARBA00004604"/>
    </source>
</evidence>
<feature type="compositionally biased region" description="Acidic residues" evidence="9">
    <location>
        <begin position="566"/>
        <end position="588"/>
    </location>
</feature>
<dbReference type="Pfam" id="PF07780">
    <property type="entry name" value="Spb1_C"/>
    <property type="match status" value="1"/>
</dbReference>
<keyword evidence="4 8" id="KW-0489">Methyltransferase</keyword>
<feature type="active site" description="Proton acceptor" evidence="8">
    <location>
        <position position="157"/>
    </location>
</feature>
<feature type="domain" description="Ribosomal RNA methyltransferase SPB1-like C-terminal" evidence="11">
    <location>
        <begin position="585"/>
        <end position="799"/>
    </location>
</feature>
<feature type="compositionally biased region" description="Acidic residues" evidence="9">
    <location>
        <begin position="456"/>
        <end position="468"/>
    </location>
</feature>
<feature type="compositionally biased region" description="Basic and acidic residues" evidence="9">
    <location>
        <begin position="783"/>
        <end position="804"/>
    </location>
</feature>
<evidence type="ECO:0000256" key="7">
    <source>
        <dbReference type="ARBA" id="ARBA00023242"/>
    </source>
</evidence>
<comment type="similarity">
    <text evidence="8">Belongs to the class I-like SAM-binding methyltransferase superfamily. RNA methyltransferase RlmE family. SPB1 subfamily.</text>
</comment>
<feature type="domain" description="DUF3381" evidence="12">
    <location>
        <begin position="233"/>
        <end position="374"/>
    </location>
</feature>
<dbReference type="InterPro" id="IPR002877">
    <property type="entry name" value="RNA_MeTrfase_FtsJ_dom"/>
</dbReference>
<proteinExistence type="inferred from homology"/>
<evidence type="ECO:0000256" key="2">
    <source>
        <dbReference type="ARBA" id="ARBA00022517"/>
    </source>
</evidence>
<feature type="compositionally biased region" description="Basic and acidic residues" evidence="9">
    <location>
        <begin position="551"/>
        <end position="565"/>
    </location>
</feature>
<dbReference type="Proteomes" id="UP001634394">
    <property type="component" value="Unassembled WGS sequence"/>
</dbReference>
<gene>
    <name evidence="13" type="ORF">ACJMK2_010479</name>
</gene>
<feature type="region of interest" description="Disordered" evidence="9">
    <location>
        <begin position="551"/>
        <end position="602"/>
    </location>
</feature>
<evidence type="ECO:0000256" key="9">
    <source>
        <dbReference type="SAM" id="MobiDB-lite"/>
    </source>
</evidence>
<feature type="region of interest" description="Disordered" evidence="9">
    <location>
        <begin position="445"/>
        <end position="489"/>
    </location>
</feature>
<sequence>MGKKTKIGKARRDRFYKLAKESGYRSRAAFKLIQLNRKFEFLQKSRVVIDLCAAPGGWLQVAAENTPISSLIIGIDLVPIRPIQNCITLQEDITTEKCRQAIKKEIQTWKADCVLHDGSPNIGKNWLHDAFQQNQLTLTALKLAAEFLKKGGCFVTKIFRSKDYNSLLWVFQQLFHGVNATKPQASRNESAEIFVVCQGFLAPDKLDPKFFDVKHVFEDVEKEATNSLNLIHPEKKRRQRQGYPEGDYTLFHSLPVSKFLQSDGYLQLLADASEVILDDDRVAQHPATTNEIKECLKDIKVLGRKDIRGIISWRNKMKKAFYEEKGEVEIPEVEESEDDEAKIDEKLAEVREEERKNLKRKLKKVRKEKIKLQHKMDLNMILPDDQIDITDDKNLFDVSRIKSKKQLDEVEASNLDFLDRELDGDEGLESDNEIDLPVKKVTSYDRGTKDYLDPMDASEDEYTSDVDLSDEKGIENDNDEEEEEAETNPLIITMEDKDVKTQRKLKTWFEKDSFAGLEDEEDEDLEIQKMAEDYRKKGGVILEKKKIKESKVELDSGVGDEPKDSLDDDMNGDLDIESESSSDSEYDMSEFVSQKDGKSAIEKVQQTGGIETVAADDSSAIPKLDPTGLAIGAAMVSSRKRRREIIENGYNRYMFDDEGLPSWFVQEERRHLRRVLTVTKEAIQEYREKLKAIDARPIKKIAEARARKKRKMMKKLERARKKSEAITDTQDVSEREKWQQIKNIYKKAGLLSSKKKEVTYVVAKKGTGKKVRRPNGVAGPFRVVDKRMKKDNMRVKKQSKQERQSKKRGSKGARGKGRR</sequence>
<dbReference type="GO" id="GO:0008649">
    <property type="term" value="F:rRNA methyltransferase activity"/>
    <property type="evidence" value="ECO:0007669"/>
    <property type="project" value="UniProtKB-UniRule"/>
</dbReference>
<dbReference type="HAMAP" id="MF_01547">
    <property type="entry name" value="RNA_methyltr_E"/>
    <property type="match status" value="1"/>
</dbReference>
<dbReference type="InterPro" id="IPR029063">
    <property type="entry name" value="SAM-dependent_MTases_sf"/>
</dbReference>
<feature type="coiled-coil region" evidence="8">
    <location>
        <begin position="676"/>
        <end position="729"/>
    </location>
</feature>
<dbReference type="InterPro" id="IPR024576">
    <property type="entry name" value="rRNA_MeTfrase_Spb1_DUF3381"/>
</dbReference>
<comment type="function">
    <text evidence="8">Probable methyltransferase involved in the maturation of rRNA and in the biogenesis of ribosomal subunits.</text>
</comment>
<organism evidence="13 14">
    <name type="scientific">Sinanodonta woodiana</name>
    <name type="common">Chinese pond mussel</name>
    <name type="synonym">Anodonta woodiana</name>
    <dbReference type="NCBI Taxonomy" id="1069815"/>
    <lineage>
        <taxon>Eukaryota</taxon>
        <taxon>Metazoa</taxon>
        <taxon>Spiralia</taxon>
        <taxon>Lophotrochozoa</taxon>
        <taxon>Mollusca</taxon>
        <taxon>Bivalvia</taxon>
        <taxon>Autobranchia</taxon>
        <taxon>Heteroconchia</taxon>
        <taxon>Palaeoheterodonta</taxon>
        <taxon>Unionida</taxon>
        <taxon>Unionoidea</taxon>
        <taxon>Unionidae</taxon>
        <taxon>Unioninae</taxon>
        <taxon>Sinanodonta</taxon>
    </lineage>
</organism>
<dbReference type="InterPro" id="IPR050082">
    <property type="entry name" value="RNA_methyltr_RlmE"/>
</dbReference>
<feature type="compositionally biased region" description="Acidic residues" evidence="9">
    <location>
        <begin position="476"/>
        <end position="486"/>
    </location>
</feature>
<dbReference type="GO" id="GO:0005730">
    <property type="term" value="C:nucleolus"/>
    <property type="evidence" value="ECO:0007669"/>
    <property type="project" value="UniProtKB-SubCell"/>
</dbReference>
<dbReference type="InterPro" id="IPR015507">
    <property type="entry name" value="rRNA-MeTfrase_E"/>
</dbReference>
<evidence type="ECO:0000256" key="5">
    <source>
        <dbReference type="ARBA" id="ARBA00022679"/>
    </source>
</evidence>
<evidence type="ECO:0000256" key="8">
    <source>
        <dbReference type="HAMAP-Rule" id="MF_03163"/>
    </source>
</evidence>
<comment type="subcellular location">
    <subcellularLocation>
        <location evidence="1 8">Nucleus</location>
        <location evidence="1 8">Nucleolus</location>
    </subcellularLocation>
</comment>
<reference evidence="13 14" key="1">
    <citation type="submission" date="2024-11" db="EMBL/GenBank/DDBJ databases">
        <title>Chromosome-level genome assembly of the freshwater bivalve Anodonta woodiana.</title>
        <authorList>
            <person name="Chen X."/>
        </authorList>
    </citation>
    <scope>NUCLEOTIDE SEQUENCE [LARGE SCALE GENOMIC DNA]</scope>
    <source>
        <strain evidence="13">MN2024</strain>
        <tissue evidence="13">Gills</tissue>
    </source>
</reference>
<feature type="compositionally biased region" description="Basic residues" evidence="9">
    <location>
        <begin position="805"/>
        <end position="819"/>
    </location>
</feature>
<evidence type="ECO:0000259" key="11">
    <source>
        <dbReference type="Pfam" id="PF07780"/>
    </source>
</evidence>
<keyword evidence="14" id="KW-1185">Reference proteome</keyword>
<feature type="binding site" evidence="8">
    <location>
        <position position="92"/>
    </location>
    <ligand>
        <name>S-adenosyl-L-methionine</name>
        <dbReference type="ChEBI" id="CHEBI:59789"/>
    </ligand>
</feature>
<feature type="binding site" evidence="8">
    <location>
        <position position="117"/>
    </location>
    <ligand>
        <name>S-adenosyl-L-methionine</name>
        <dbReference type="ChEBI" id="CHEBI:59789"/>
    </ligand>
</feature>
<feature type="coiled-coil region" evidence="8">
    <location>
        <begin position="333"/>
        <end position="375"/>
    </location>
</feature>
<accession>A0ABD3VH30</accession>
<feature type="binding site" evidence="8">
    <location>
        <position position="76"/>
    </location>
    <ligand>
        <name>S-adenosyl-L-methionine</name>
        <dbReference type="ChEBI" id="CHEBI:59789"/>
    </ligand>
</feature>
<feature type="binding site" evidence="8">
    <location>
        <position position="58"/>
    </location>
    <ligand>
        <name>S-adenosyl-L-methionine</name>
        <dbReference type="ChEBI" id="CHEBI:59789"/>
    </ligand>
</feature>
<dbReference type="FunFam" id="3.40.50.150:FF:000004">
    <property type="entry name" value="AdoMet-dependent rRNA methyltransferase SPB1"/>
    <property type="match status" value="1"/>
</dbReference>
<dbReference type="InterPro" id="IPR012920">
    <property type="entry name" value="rRNA_MeTfrase_SPB1-like_C"/>
</dbReference>
<dbReference type="HAMAP" id="MF_03163">
    <property type="entry name" value="RNA_methyltr_E_SPB1"/>
    <property type="match status" value="1"/>
</dbReference>
<keyword evidence="7 8" id="KW-0539">Nucleus</keyword>
<evidence type="ECO:0000313" key="13">
    <source>
        <dbReference type="EMBL" id="KAL3860343.1"/>
    </source>
</evidence>
<keyword evidence="5 8" id="KW-0808">Transferase</keyword>